<protein>
    <submittedName>
        <fullName evidence="3">Peptidase S1 domain-containing protein</fullName>
    </submittedName>
</protein>
<reference evidence="3" key="1">
    <citation type="submission" date="2017-02" db="UniProtKB">
        <authorList>
            <consortium name="WormBaseParasite"/>
        </authorList>
    </citation>
    <scope>IDENTIFICATION</scope>
</reference>
<dbReference type="EMBL" id="UZAE01000667">
    <property type="protein sequence ID" value="VDN97500.1"/>
    <property type="molecule type" value="Genomic_DNA"/>
</dbReference>
<dbReference type="AlphaFoldDB" id="A0A0R3T3P6"/>
<accession>A0A0R3T3P6</accession>
<evidence type="ECO:0000313" key="3">
    <source>
        <dbReference type="WBParaSite" id="HNAJ_0000164201-mRNA-1"/>
    </source>
</evidence>
<dbReference type="WBParaSite" id="HNAJ_0000164201-mRNA-1">
    <property type="protein sequence ID" value="HNAJ_0000164201-mRNA-1"/>
    <property type="gene ID" value="HNAJ_0000164201"/>
</dbReference>
<proteinExistence type="predicted"/>
<evidence type="ECO:0000313" key="1">
    <source>
        <dbReference type="EMBL" id="VDN97500.1"/>
    </source>
</evidence>
<keyword evidence="2" id="KW-1185">Reference proteome</keyword>
<organism evidence="3">
    <name type="scientific">Rodentolepis nana</name>
    <name type="common">Dwarf tapeworm</name>
    <name type="synonym">Hymenolepis nana</name>
    <dbReference type="NCBI Taxonomy" id="102285"/>
    <lineage>
        <taxon>Eukaryota</taxon>
        <taxon>Metazoa</taxon>
        <taxon>Spiralia</taxon>
        <taxon>Lophotrochozoa</taxon>
        <taxon>Platyhelminthes</taxon>
        <taxon>Cestoda</taxon>
        <taxon>Eucestoda</taxon>
        <taxon>Cyclophyllidea</taxon>
        <taxon>Hymenolepididae</taxon>
        <taxon>Rodentolepis</taxon>
    </lineage>
</organism>
<sequence>MLRIQVNDENDAYSSNIKQINGDTPSIKKKGLNIVSPNAVKHQSCFDIGSKINAENSLLDCPTESYFPSSDHDYSDVFCLGGTMEDVFVDIHKIAGSWRPNRMAANICGTV</sequence>
<reference evidence="1 2" key="2">
    <citation type="submission" date="2018-11" db="EMBL/GenBank/DDBJ databases">
        <authorList>
            <consortium name="Pathogen Informatics"/>
        </authorList>
    </citation>
    <scope>NUCLEOTIDE SEQUENCE [LARGE SCALE GENOMIC DNA]</scope>
</reference>
<dbReference type="Proteomes" id="UP000278807">
    <property type="component" value="Unassembled WGS sequence"/>
</dbReference>
<gene>
    <name evidence="1" type="ORF">HNAJ_LOCUS1641</name>
</gene>
<name>A0A0R3T3P6_RODNA</name>
<evidence type="ECO:0000313" key="2">
    <source>
        <dbReference type="Proteomes" id="UP000278807"/>
    </source>
</evidence>